<feature type="compositionally biased region" description="Basic and acidic residues" evidence="2">
    <location>
        <begin position="596"/>
        <end position="608"/>
    </location>
</feature>
<sequence length="843" mass="91947">MCTASSTIHLAQREKNHAGARYEGEVSIASGQREGRGTYYYTNPYFVYEGEWLDGKKHGQGRLTFGEDGFYEGCFEAGEISGSGRHELHGNVYVGDFLAGQKHGQGVLNKTDGTQYTGSWAHGLYSGEGTLSLPSGERYVGGFRAHKFHGRGVHDQPSKAMHYEGHFEVGLRHGYGELQERDGASTYVGDFQAGRRHGVGKACDQVSGISYEGPWVEDQPECPAAAWDLCPVDAEESYLAVAELLKEEAANQLAASNPKDKKKGKPPPPVDTTGAGPELKGLKGQALPETVVRLVDASKAVVPAEVGRRFRITMYKERRGSEDPEEVLRRPVNFGDLRQTLWHKATWASEQVAHSSHSSSPPPWLLSCTAAECGRIDIIDHLIDIIFHKIANICCVRDCLISCWSFEEPDPWEDQYFEERREKVRAAMPQLDISDVAKPCKFIRDAYAQRLTPLLSPPSSCTPDASMAANCLYHRTIHDAAFSILEDAMIPGHGKDHCYFSGGPFEDEKVESGCEIFMTESDLSLWSRTGGAYAADYYGQGDESPARAEADEPIDIVLGQGSSSADAPTDDPQQPPLPAATEGTLAILDAVPPIEVDLKEPERERNATDESMPSVTERPTVDDGTLITPSNLTATTSYISNTTATHVVNDVDGVPVETYSEKVKPPEPIPSGGTEDQANQYVPRNVLLAAAIAQPFVLKDFVKNVAPPPTTCQAEKGTGKEGKRPVTAIGTGMTAIGTLVWVEQQVRYVDPLDEADAPKAAPKKGGKSSPVPDEDAEPPNPGVEELEGRIEEGGRSIIGGTDEWLLPVHLQPALYWLRLEDVTELEGSIWPRLEPLELPFRVE</sequence>
<name>A0A1Q9EGE9_SYMMI</name>
<protein>
    <submittedName>
        <fullName evidence="3">Phosphatidylinositol 4-phosphate 5-kinase 8</fullName>
    </submittedName>
</protein>
<dbReference type="EMBL" id="LSRX01000159">
    <property type="protein sequence ID" value="OLQ06489.1"/>
    <property type="molecule type" value="Genomic_DNA"/>
</dbReference>
<proteinExistence type="predicted"/>
<dbReference type="GO" id="GO:0016301">
    <property type="term" value="F:kinase activity"/>
    <property type="evidence" value="ECO:0007669"/>
    <property type="project" value="UniProtKB-KW"/>
</dbReference>
<feature type="region of interest" description="Disordered" evidence="2">
    <location>
        <begin position="252"/>
        <end position="282"/>
    </location>
</feature>
<dbReference type="SMART" id="SM00698">
    <property type="entry name" value="MORN"/>
    <property type="match status" value="7"/>
</dbReference>
<organism evidence="3 4">
    <name type="scientific">Symbiodinium microadriaticum</name>
    <name type="common">Dinoflagellate</name>
    <name type="synonym">Zooxanthella microadriatica</name>
    <dbReference type="NCBI Taxonomy" id="2951"/>
    <lineage>
        <taxon>Eukaryota</taxon>
        <taxon>Sar</taxon>
        <taxon>Alveolata</taxon>
        <taxon>Dinophyceae</taxon>
        <taxon>Suessiales</taxon>
        <taxon>Symbiodiniaceae</taxon>
        <taxon>Symbiodinium</taxon>
    </lineage>
</organism>
<reference evidence="3 4" key="1">
    <citation type="submission" date="2016-02" db="EMBL/GenBank/DDBJ databases">
        <title>Genome analysis of coral dinoflagellate symbionts highlights evolutionary adaptations to a symbiotic lifestyle.</title>
        <authorList>
            <person name="Aranda M."/>
            <person name="Li Y."/>
            <person name="Liew Y.J."/>
            <person name="Baumgarten S."/>
            <person name="Simakov O."/>
            <person name="Wilson M."/>
            <person name="Piel J."/>
            <person name="Ashoor H."/>
            <person name="Bougouffa S."/>
            <person name="Bajic V.B."/>
            <person name="Ryu T."/>
            <person name="Ravasi T."/>
            <person name="Bayer T."/>
            <person name="Micklem G."/>
            <person name="Kim H."/>
            <person name="Bhak J."/>
            <person name="Lajeunesse T.C."/>
            <person name="Voolstra C.R."/>
        </authorList>
    </citation>
    <scope>NUCLEOTIDE SEQUENCE [LARGE SCALE GENOMIC DNA]</scope>
    <source>
        <strain evidence="3 4">CCMP2467</strain>
    </source>
</reference>
<evidence type="ECO:0000256" key="2">
    <source>
        <dbReference type="SAM" id="MobiDB-lite"/>
    </source>
</evidence>
<dbReference type="AlphaFoldDB" id="A0A1Q9EGE9"/>
<keyword evidence="3" id="KW-0808">Transferase</keyword>
<dbReference type="InterPro" id="IPR003409">
    <property type="entry name" value="MORN"/>
</dbReference>
<dbReference type="PANTHER" id="PTHR23084">
    <property type="entry name" value="PHOSPHATIDYLINOSITOL-4-PHOSPHATE 5-KINASE RELATED"/>
    <property type="match status" value="1"/>
</dbReference>
<dbReference type="SUPFAM" id="SSF82185">
    <property type="entry name" value="Histone H3 K4-specific methyltransferase SET7/9 N-terminal domain"/>
    <property type="match status" value="2"/>
</dbReference>
<feature type="region of interest" description="Disordered" evidence="2">
    <location>
        <begin position="753"/>
        <end position="783"/>
    </location>
</feature>
<evidence type="ECO:0000256" key="1">
    <source>
        <dbReference type="ARBA" id="ARBA00022737"/>
    </source>
</evidence>
<dbReference type="OrthoDB" id="423343at2759"/>
<comment type="caution">
    <text evidence="3">The sequence shown here is derived from an EMBL/GenBank/DDBJ whole genome shotgun (WGS) entry which is preliminary data.</text>
</comment>
<dbReference type="PANTHER" id="PTHR23084:SF263">
    <property type="entry name" value="MORN REPEAT-CONTAINING PROTEIN 1"/>
    <property type="match status" value="1"/>
</dbReference>
<feature type="region of interest" description="Disordered" evidence="2">
    <location>
        <begin position="559"/>
        <end position="579"/>
    </location>
</feature>
<feature type="region of interest" description="Disordered" evidence="2">
    <location>
        <begin position="592"/>
        <end position="627"/>
    </location>
</feature>
<dbReference type="Proteomes" id="UP000186817">
    <property type="component" value="Unassembled WGS sequence"/>
</dbReference>
<keyword evidence="4" id="KW-1185">Reference proteome</keyword>
<keyword evidence="3" id="KW-0418">Kinase</keyword>
<evidence type="ECO:0000313" key="3">
    <source>
        <dbReference type="EMBL" id="OLQ06489.1"/>
    </source>
</evidence>
<gene>
    <name evidence="3" type="primary">PIP5K8</name>
    <name evidence="3" type="ORF">AK812_SmicGene10202</name>
</gene>
<evidence type="ECO:0000313" key="4">
    <source>
        <dbReference type="Proteomes" id="UP000186817"/>
    </source>
</evidence>
<dbReference type="Pfam" id="PF02493">
    <property type="entry name" value="MORN"/>
    <property type="match status" value="8"/>
</dbReference>
<accession>A0A1Q9EGE9</accession>
<dbReference type="Gene3D" id="2.20.110.10">
    <property type="entry name" value="Histone H3 K4-specific methyltransferase SET7/9 N-terminal domain"/>
    <property type="match status" value="2"/>
</dbReference>
<keyword evidence="1" id="KW-0677">Repeat</keyword>